<dbReference type="Gene3D" id="3.30.160.60">
    <property type="entry name" value="Classic Zinc Finger"/>
    <property type="match status" value="5"/>
</dbReference>
<feature type="domain" description="C2H2-type" evidence="9">
    <location>
        <begin position="313"/>
        <end position="341"/>
    </location>
</feature>
<keyword evidence="8" id="KW-0863">Zinc-finger</keyword>
<dbReference type="PROSITE" id="PS00028">
    <property type="entry name" value="ZINC_FINGER_C2H2_1"/>
    <property type="match status" value="8"/>
</dbReference>
<evidence type="ECO:0000256" key="2">
    <source>
        <dbReference type="ARBA" id="ARBA00022723"/>
    </source>
</evidence>
<dbReference type="Pfam" id="PF13912">
    <property type="entry name" value="zf-C2H2_6"/>
    <property type="match status" value="1"/>
</dbReference>
<dbReference type="GO" id="GO:0008270">
    <property type="term" value="F:zinc ion binding"/>
    <property type="evidence" value="ECO:0007669"/>
    <property type="project" value="UniProtKB-UniRule"/>
</dbReference>
<feature type="domain" description="C2H2-type" evidence="9">
    <location>
        <begin position="227"/>
        <end position="255"/>
    </location>
</feature>
<dbReference type="PANTHER" id="PTHR24399">
    <property type="entry name" value="ZINC FINGER AND BTB DOMAIN-CONTAINING"/>
    <property type="match status" value="1"/>
</dbReference>
<feature type="domain" description="C2H2-type" evidence="9">
    <location>
        <begin position="283"/>
        <end position="311"/>
    </location>
</feature>
<dbReference type="InterPro" id="IPR013087">
    <property type="entry name" value="Znf_C2H2_type"/>
</dbReference>
<feature type="domain" description="C2H2-type" evidence="9">
    <location>
        <begin position="370"/>
        <end position="393"/>
    </location>
</feature>
<evidence type="ECO:0000256" key="4">
    <source>
        <dbReference type="ARBA" id="ARBA00022833"/>
    </source>
</evidence>
<evidence type="ECO:0000313" key="10">
    <source>
        <dbReference type="Proteomes" id="UP001652626"/>
    </source>
</evidence>
<evidence type="ECO:0000256" key="3">
    <source>
        <dbReference type="ARBA" id="ARBA00022737"/>
    </source>
</evidence>
<evidence type="ECO:0000256" key="5">
    <source>
        <dbReference type="ARBA" id="ARBA00023015"/>
    </source>
</evidence>
<dbReference type="InterPro" id="IPR036236">
    <property type="entry name" value="Znf_C2H2_sf"/>
</dbReference>
<dbReference type="PANTHER" id="PTHR24399:SF70">
    <property type="entry name" value="C2H2-TYPE DOMAIN-CONTAINING PROTEIN"/>
    <property type="match status" value="1"/>
</dbReference>
<evidence type="ECO:0000256" key="8">
    <source>
        <dbReference type="PROSITE-ProRule" id="PRU00042"/>
    </source>
</evidence>
<gene>
    <name evidence="11" type="primary">LOC113395908</name>
</gene>
<dbReference type="SUPFAM" id="SSF57667">
    <property type="entry name" value="beta-beta-alpha zinc fingers"/>
    <property type="match status" value="3"/>
</dbReference>
<proteinExistence type="predicted"/>
<dbReference type="OrthoDB" id="8922241at2759"/>
<accession>A0A8B8I041</accession>
<evidence type="ECO:0000259" key="9">
    <source>
        <dbReference type="PROSITE" id="PS50157"/>
    </source>
</evidence>
<keyword evidence="7" id="KW-0539">Nucleus</keyword>
<dbReference type="RefSeq" id="XP_026489426.2">
    <property type="nucleotide sequence ID" value="XM_026633641.2"/>
</dbReference>
<dbReference type="AlphaFoldDB" id="A0A8B8I041"/>
<evidence type="ECO:0000256" key="7">
    <source>
        <dbReference type="ARBA" id="ARBA00023242"/>
    </source>
</evidence>
<dbReference type="Pfam" id="PF13894">
    <property type="entry name" value="zf-C2H2_4"/>
    <property type="match status" value="2"/>
</dbReference>
<keyword evidence="5" id="KW-0805">Transcription regulation</keyword>
<dbReference type="GeneID" id="113395908"/>
<organism evidence="10 11">
    <name type="scientific">Vanessa tameamea</name>
    <name type="common">Kamehameha butterfly</name>
    <dbReference type="NCBI Taxonomy" id="334116"/>
    <lineage>
        <taxon>Eukaryota</taxon>
        <taxon>Metazoa</taxon>
        <taxon>Ecdysozoa</taxon>
        <taxon>Arthropoda</taxon>
        <taxon>Hexapoda</taxon>
        <taxon>Insecta</taxon>
        <taxon>Pterygota</taxon>
        <taxon>Neoptera</taxon>
        <taxon>Endopterygota</taxon>
        <taxon>Lepidoptera</taxon>
        <taxon>Glossata</taxon>
        <taxon>Ditrysia</taxon>
        <taxon>Papilionoidea</taxon>
        <taxon>Nymphalidae</taxon>
        <taxon>Nymphalinae</taxon>
        <taxon>Vanessa</taxon>
    </lineage>
</organism>
<keyword evidence="2" id="KW-0479">Metal-binding</keyword>
<feature type="domain" description="C2H2-type" evidence="9">
    <location>
        <begin position="201"/>
        <end position="228"/>
    </location>
</feature>
<dbReference type="PROSITE" id="PS50157">
    <property type="entry name" value="ZINC_FINGER_C2H2_2"/>
    <property type="match status" value="7"/>
</dbReference>
<evidence type="ECO:0000313" key="11">
    <source>
        <dbReference type="RefSeq" id="XP_026489426.2"/>
    </source>
</evidence>
<name>A0A8B8I041_VANTA</name>
<evidence type="ECO:0000256" key="1">
    <source>
        <dbReference type="ARBA" id="ARBA00004123"/>
    </source>
</evidence>
<evidence type="ECO:0000256" key="6">
    <source>
        <dbReference type="ARBA" id="ARBA00023163"/>
    </source>
</evidence>
<keyword evidence="10" id="KW-1185">Reference proteome</keyword>
<keyword evidence="3" id="KW-0677">Repeat</keyword>
<protein>
    <submittedName>
        <fullName evidence="11">Zinc finger protein 62-like</fullName>
    </submittedName>
</protein>
<feature type="domain" description="C2H2-type" evidence="9">
    <location>
        <begin position="342"/>
        <end position="369"/>
    </location>
</feature>
<feature type="domain" description="C2H2-type" evidence="9">
    <location>
        <begin position="111"/>
        <end position="138"/>
    </location>
</feature>
<dbReference type="GO" id="GO:0005634">
    <property type="term" value="C:nucleus"/>
    <property type="evidence" value="ECO:0007669"/>
    <property type="project" value="UniProtKB-SubCell"/>
</dbReference>
<reference evidence="11" key="1">
    <citation type="submission" date="2025-08" db="UniProtKB">
        <authorList>
            <consortium name="RefSeq"/>
        </authorList>
    </citation>
    <scope>IDENTIFICATION</scope>
    <source>
        <tissue evidence="11">Whole body</tissue>
    </source>
</reference>
<dbReference type="Proteomes" id="UP001652626">
    <property type="component" value="Chromosome 29"/>
</dbReference>
<dbReference type="OMA" id="FKSKDSW"/>
<keyword evidence="4" id="KW-0862">Zinc</keyword>
<keyword evidence="6" id="KW-0804">Transcription</keyword>
<dbReference type="SMART" id="SM00355">
    <property type="entry name" value="ZnF_C2H2"/>
    <property type="match status" value="9"/>
</dbReference>
<sequence>MNPDTTKSDVCAMPTNLWEIDKKSKDPIKDTQHPVHSMTTFQIKSDLTGEKYIENKRTNIKENVKNNRDKITILPTDDTNRTKIHRATREDSLKLLKYSNICLFKSLKTKFQCYSCKETFFNMSDLRSHTKIHSNTNDRGFKINLKGYSSKNADISSLSCSLCYQTCNDLNVLKQHLINKHSIEFASADHMFVPFKLENGFKCVTCGEDFNSFVRLSTHMNKHSTNNVCEKCGSFFINRLSLRAHLQSVHREKKCTMCLAKFEKNYTKVKHMRIVHNVGAIRRYCTICGKDFRHSYKLLEHKIKEHGAQRLTSNCKECGKTFLSSQNLKIHIRSVHVKERNYQCNVCGMGFFTKADEKRHGRKHEDVKMFSCSYCEGKFKSKDSWRRHLKRIHDKLVVD</sequence>
<dbReference type="Pfam" id="PF00096">
    <property type="entry name" value="zf-C2H2"/>
    <property type="match status" value="1"/>
</dbReference>
<comment type="subcellular location">
    <subcellularLocation>
        <location evidence="1">Nucleus</location>
    </subcellularLocation>
</comment>